<dbReference type="PANTHER" id="PTHR33606:SF3">
    <property type="entry name" value="PROTEIN YCII"/>
    <property type="match status" value="1"/>
</dbReference>
<dbReference type="OrthoDB" id="5519740at2759"/>
<dbReference type="HOGENOM" id="CLU_110355_2_2_1"/>
<dbReference type="InterPro" id="IPR051807">
    <property type="entry name" value="Sec-metab_biosynth-assoc"/>
</dbReference>
<dbReference type="eggNOG" id="ENOG502S4AZ">
    <property type="taxonomic scope" value="Eukaryota"/>
</dbReference>
<dbReference type="KEGG" id="kaf:KAFR_0D02400"/>
<evidence type="ECO:0000313" key="3">
    <source>
        <dbReference type="Proteomes" id="UP000005220"/>
    </source>
</evidence>
<gene>
    <name evidence="2" type="primary">KAFR0D02400</name>
    <name evidence="2" type="ORF">KAFR_0D02400</name>
</gene>
<dbReference type="PANTHER" id="PTHR33606">
    <property type="entry name" value="PROTEIN YCII"/>
    <property type="match status" value="1"/>
</dbReference>
<dbReference type="InterPro" id="IPR005545">
    <property type="entry name" value="YCII"/>
</dbReference>
<keyword evidence="3" id="KW-1185">Reference proteome</keyword>
<evidence type="ECO:0000313" key="2">
    <source>
        <dbReference type="EMBL" id="CCF57887.1"/>
    </source>
</evidence>
<dbReference type="AlphaFoldDB" id="H2AU37"/>
<dbReference type="GeneID" id="13885845"/>
<reference evidence="2 3" key="1">
    <citation type="journal article" date="2011" name="Proc. Natl. Acad. Sci. U.S.A.">
        <title>Evolutionary erosion of yeast sex chromosomes by mating-type switching accidents.</title>
        <authorList>
            <person name="Gordon J.L."/>
            <person name="Armisen D."/>
            <person name="Proux-Wera E."/>
            <person name="Oheigeartaigh S.S."/>
            <person name="Byrne K.P."/>
            <person name="Wolfe K.H."/>
        </authorList>
    </citation>
    <scope>NUCLEOTIDE SEQUENCE [LARGE SCALE GENOMIC DNA]</scope>
    <source>
        <strain evidence="3">ATCC 22294 / BCRC 22015 / CBS 2517 / CECT 1963 / NBRC 1671 / NRRL Y-8276</strain>
    </source>
</reference>
<proteinExistence type="predicted"/>
<name>H2AU37_KAZAF</name>
<protein>
    <recommendedName>
        <fullName evidence="1">YCII-related domain-containing protein</fullName>
    </recommendedName>
</protein>
<feature type="domain" description="YCII-related" evidence="1">
    <location>
        <begin position="8"/>
        <end position="80"/>
    </location>
</feature>
<dbReference type="Pfam" id="PF03795">
    <property type="entry name" value="YCII"/>
    <property type="match status" value="1"/>
</dbReference>
<dbReference type="EMBL" id="HE650824">
    <property type="protein sequence ID" value="CCF57887.1"/>
    <property type="molecule type" value="Genomic_DNA"/>
</dbReference>
<evidence type="ECO:0000259" key="1">
    <source>
        <dbReference type="Pfam" id="PF03795"/>
    </source>
</evidence>
<dbReference type="RefSeq" id="XP_003957022.1">
    <property type="nucleotide sequence ID" value="XM_003956973.1"/>
</dbReference>
<dbReference type="InParanoid" id="H2AU37"/>
<dbReference type="InterPro" id="IPR011008">
    <property type="entry name" value="Dimeric_a/b-barrel"/>
</dbReference>
<dbReference type="SUPFAM" id="SSF54909">
    <property type="entry name" value="Dimeric alpha+beta barrel"/>
    <property type="match status" value="1"/>
</dbReference>
<dbReference type="Gene3D" id="3.30.70.1060">
    <property type="entry name" value="Dimeric alpha+beta barrel"/>
    <property type="match status" value="1"/>
</dbReference>
<sequence>MPEWLVKVKDNKDVDRAPYYPEHMRDLPSLVDGGIIVVAGALTTPEGKEIGGMFIVTAKTKEEAIEIVKRDVFARKGIFNMDSVTCERTIGIRTARSFEPCAKEFESVGRKVYG</sequence>
<dbReference type="Proteomes" id="UP000005220">
    <property type="component" value="Chromosome 4"/>
</dbReference>
<organism evidence="2 3">
    <name type="scientific">Kazachstania africana (strain ATCC 22294 / BCRC 22015 / CBS 2517 / CECT 1963 / NBRC 1671 / NRRL Y-8276)</name>
    <name type="common">Yeast</name>
    <name type="synonym">Kluyveromyces africanus</name>
    <dbReference type="NCBI Taxonomy" id="1071382"/>
    <lineage>
        <taxon>Eukaryota</taxon>
        <taxon>Fungi</taxon>
        <taxon>Dikarya</taxon>
        <taxon>Ascomycota</taxon>
        <taxon>Saccharomycotina</taxon>
        <taxon>Saccharomycetes</taxon>
        <taxon>Saccharomycetales</taxon>
        <taxon>Saccharomycetaceae</taxon>
        <taxon>Kazachstania</taxon>
    </lineage>
</organism>
<accession>H2AU37</accession>